<protein>
    <recommendedName>
        <fullName evidence="3">Reverse transcriptase domain-containing protein</fullName>
    </recommendedName>
</protein>
<dbReference type="SUPFAM" id="SSF56672">
    <property type="entry name" value="DNA/RNA polymerases"/>
    <property type="match status" value="1"/>
</dbReference>
<dbReference type="InterPro" id="IPR043128">
    <property type="entry name" value="Rev_trsase/Diguanyl_cyclase"/>
</dbReference>
<dbReference type="EMBL" id="LRGB01000518">
    <property type="protein sequence ID" value="KZS18326.1"/>
    <property type="molecule type" value="Genomic_DNA"/>
</dbReference>
<dbReference type="PANTHER" id="PTHR24559:SF444">
    <property type="entry name" value="REVERSE TRANSCRIPTASE DOMAIN-CONTAINING PROTEIN"/>
    <property type="match status" value="1"/>
</dbReference>
<gene>
    <name evidence="1" type="ORF">APZ42_015526</name>
</gene>
<dbReference type="Gene3D" id="3.30.70.270">
    <property type="match status" value="1"/>
</dbReference>
<dbReference type="OrthoDB" id="1748554at2759"/>
<name>A0A162NWF3_9CRUS</name>
<evidence type="ECO:0008006" key="3">
    <source>
        <dbReference type="Google" id="ProtNLM"/>
    </source>
</evidence>
<dbReference type="AlphaFoldDB" id="A0A162NWF3"/>
<evidence type="ECO:0000313" key="1">
    <source>
        <dbReference type="EMBL" id="KZS18326.1"/>
    </source>
</evidence>
<reference evidence="1 2" key="1">
    <citation type="submission" date="2016-03" db="EMBL/GenBank/DDBJ databases">
        <title>EvidentialGene: Evidence-directed Construction of Genes on Genomes.</title>
        <authorList>
            <person name="Gilbert D.G."/>
            <person name="Choi J.-H."/>
            <person name="Mockaitis K."/>
            <person name="Colbourne J."/>
            <person name="Pfrender M."/>
        </authorList>
    </citation>
    <scope>NUCLEOTIDE SEQUENCE [LARGE SCALE GENOMIC DNA]</scope>
    <source>
        <strain evidence="1 2">Xinb3</strain>
        <tissue evidence="1">Complete organism</tissue>
    </source>
</reference>
<sequence length="380" mass="43792">MQNKTNPRLPSYPCDPIISSKTRTRISGKEREETLNTVKQFIYCIALNEEDLGYCSVLKHNIDTGDAPPIHQLPYNSSWKERAVIQNQTEGMLRRGVIELSDSPWSSPAVLVKKRDSTWRFCVDYRKLIAVTVKDSYPLPRIAVTLSWLERATFFSSMDFQPGHHQVPVVDSDRPKTAFISADQFRTFPFCLINAPGWIESPQKSVVYRPVSQGGLGMNNTTLLYRSQFLCPIYKVLIAQQKVLCSASGYPFLSATSFSSTTETSKWQSSRDHLTFWNPCVRSRICIMAQGKPMIHGKTYRHWIQEMRSPRKIEILRTDLDWSNIWRKIAALSANIEETMFLFNQQLLPKITRCHRFDSLADENCQLCHQFPETDDRLVI</sequence>
<comment type="caution">
    <text evidence="1">The sequence shown here is derived from an EMBL/GenBank/DDBJ whole genome shotgun (WGS) entry which is preliminary data.</text>
</comment>
<accession>A0A162NWF3</accession>
<dbReference type="Gene3D" id="3.10.10.10">
    <property type="entry name" value="HIV Type 1 Reverse Transcriptase, subunit A, domain 1"/>
    <property type="match status" value="1"/>
</dbReference>
<proteinExistence type="predicted"/>
<evidence type="ECO:0000313" key="2">
    <source>
        <dbReference type="Proteomes" id="UP000076858"/>
    </source>
</evidence>
<dbReference type="STRING" id="35525.A0A162NWF3"/>
<dbReference type="GO" id="GO:0071897">
    <property type="term" value="P:DNA biosynthetic process"/>
    <property type="evidence" value="ECO:0007669"/>
    <property type="project" value="UniProtKB-ARBA"/>
</dbReference>
<dbReference type="PANTHER" id="PTHR24559">
    <property type="entry name" value="TRANSPOSON TY3-I GAG-POL POLYPROTEIN"/>
    <property type="match status" value="1"/>
</dbReference>
<dbReference type="Proteomes" id="UP000076858">
    <property type="component" value="Unassembled WGS sequence"/>
</dbReference>
<dbReference type="InterPro" id="IPR053134">
    <property type="entry name" value="RNA-dir_DNA_polymerase"/>
</dbReference>
<dbReference type="CDD" id="cd01647">
    <property type="entry name" value="RT_LTR"/>
    <property type="match status" value="1"/>
</dbReference>
<organism evidence="1 2">
    <name type="scientific">Daphnia magna</name>
    <dbReference type="NCBI Taxonomy" id="35525"/>
    <lineage>
        <taxon>Eukaryota</taxon>
        <taxon>Metazoa</taxon>
        <taxon>Ecdysozoa</taxon>
        <taxon>Arthropoda</taxon>
        <taxon>Crustacea</taxon>
        <taxon>Branchiopoda</taxon>
        <taxon>Diplostraca</taxon>
        <taxon>Cladocera</taxon>
        <taxon>Anomopoda</taxon>
        <taxon>Daphniidae</taxon>
        <taxon>Daphnia</taxon>
    </lineage>
</organism>
<dbReference type="InterPro" id="IPR043502">
    <property type="entry name" value="DNA/RNA_pol_sf"/>
</dbReference>
<keyword evidence="2" id="KW-1185">Reference proteome</keyword>